<keyword evidence="9" id="KW-0408">Iron</keyword>
<accession>A0A142B9I0</accession>
<evidence type="ECO:0000256" key="2">
    <source>
        <dbReference type="ARBA" id="ARBA00004948"/>
    </source>
</evidence>
<organism evidence="13 14">
    <name type="scientific">Endozoicomonas montiporae CL-33</name>
    <dbReference type="NCBI Taxonomy" id="570277"/>
    <lineage>
        <taxon>Bacteria</taxon>
        <taxon>Pseudomonadati</taxon>
        <taxon>Pseudomonadota</taxon>
        <taxon>Gammaproteobacteria</taxon>
        <taxon>Oceanospirillales</taxon>
        <taxon>Endozoicomonadaceae</taxon>
        <taxon>Endozoicomonas</taxon>
    </lineage>
</organism>
<feature type="domain" description="SsuA/THI5-like" evidence="12">
    <location>
        <begin position="37"/>
        <end position="253"/>
    </location>
</feature>
<dbReference type="Pfam" id="PF09084">
    <property type="entry name" value="NMT1"/>
    <property type="match status" value="1"/>
</dbReference>
<dbReference type="InterPro" id="IPR027939">
    <property type="entry name" value="NMT1/THI5"/>
</dbReference>
<evidence type="ECO:0000256" key="9">
    <source>
        <dbReference type="ARBA" id="ARBA00023004"/>
    </source>
</evidence>
<evidence type="ECO:0000256" key="6">
    <source>
        <dbReference type="ARBA" id="ARBA00022723"/>
    </source>
</evidence>
<keyword evidence="7" id="KW-0663">Pyridoxal phosphate</keyword>
<evidence type="ECO:0000313" key="13">
    <source>
        <dbReference type="EMBL" id="AMO55406.1"/>
    </source>
</evidence>
<dbReference type="PATRIC" id="fig|570277.3.peg.1328"/>
<evidence type="ECO:0000256" key="1">
    <source>
        <dbReference type="ARBA" id="ARBA00003469"/>
    </source>
</evidence>
<comment type="pathway">
    <text evidence="2">Cofactor biosynthesis; thiamine diphosphate biosynthesis.</text>
</comment>
<protein>
    <recommendedName>
        <fullName evidence="10">Thiamine pyrimidine synthase</fullName>
    </recommendedName>
</protein>
<evidence type="ECO:0000256" key="4">
    <source>
        <dbReference type="ARBA" id="ARBA00011738"/>
    </source>
</evidence>
<dbReference type="STRING" id="570277.EZMO1_1213"/>
<dbReference type="SUPFAM" id="SSF53850">
    <property type="entry name" value="Periplasmic binding protein-like II"/>
    <property type="match status" value="1"/>
</dbReference>
<dbReference type="Proteomes" id="UP000071065">
    <property type="component" value="Chromosome"/>
</dbReference>
<dbReference type="Gene3D" id="3.40.190.10">
    <property type="entry name" value="Periplasmic binding protein-like II"/>
    <property type="match status" value="2"/>
</dbReference>
<dbReference type="GO" id="GO:0046872">
    <property type="term" value="F:metal ion binding"/>
    <property type="evidence" value="ECO:0007669"/>
    <property type="project" value="UniProtKB-KW"/>
</dbReference>
<evidence type="ECO:0000256" key="11">
    <source>
        <dbReference type="ARBA" id="ARBA00048179"/>
    </source>
</evidence>
<name>A0A142B9I0_9GAMM</name>
<evidence type="ECO:0000259" key="12">
    <source>
        <dbReference type="Pfam" id="PF09084"/>
    </source>
</evidence>
<evidence type="ECO:0000256" key="3">
    <source>
        <dbReference type="ARBA" id="ARBA00009406"/>
    </source>
</evidence>
<reference evidence="13 14" key="1">
    <citation type="journal article" date="2016" name="Front. Microbiol.">
        <title>Genomic Insight into the Host-Endosymbiont Relationship of Endozoicomonas montiporae CL-33(T) with its Coral Host.</title>
        <authorList>
            <person name="Ding J.-Y."/>
            <person name="Shiu J.-H."/>
            <person name="Chen W.-M."/>
            <person name="Chiang Y.-R."/>
            <person name="Tang S.-L."/>
        </authorList>
    </citation>
    <scope>NUCLEOTIDE SEQUENCE [LARGE SCALE GENOMIC DNA]</scope>
    <source>
        <strain evidence="13 14">CL-33</strain>
    </source>
</reference>
<keyword evidence="5" id="KW-0808">Transferase</keyword>
<comment type="catalytic activity">
    <reaction evidence="11">
        <text>N(6)-(pyridoxal phosphate)-L-lysyl-[4-amino-5-hydroxymethyl-2-methylpyrimidine phosphate synthase] + L-histidyl-[4-amino-5-hydroxymethyl-2-methylpyrimidine phosphate synthase] + 2 Fe(3+) + 4 H2O = L-lysyl-[4-amino-5-hydroxymethyl-2-methylpyrimidine phosphate synthase] + (2S)-2-amino-5-hydroxy-4-oxopentanoyl-[4-amino-5-hydroxymethyl-2-methylpyrimidine phosphate synthase] + 4-amino-2-methyl-5-(phosphooxymethyl)pyrimidine + 3-oxopropanoate + 2 Fe(2+) + 2 H(+)</text>
        <dbReference type="Rhea" id="RHEA:65756"/>
        <dbReference type="Rhea" id="RHEA-COMP:16892"/>
        <dbReference type="Rhea" id="RHEA-COMP:16893"/>
        <dbReference type="Rhea" id="RHEA-COMP:16894"/>
        <dbReference type="Rhea" id="RHEA-COMP:16895"/>
        <dbReference type="ChEBI" id="CHEBI:15377"/>
        <dbReference type="ChEBI" id="CHEBI:15378"/>
        <dbReference type="ChEBI" id="CHEBI:29033"/>
        <dbReference type="ChEBI" id="CHEBI:29034"/>
        <dbReference type="ChEBI" id="CHEBI:29969"/>
        <dbReference type="ChEBI" id="CHEBI:29979"/>
        <dbReference type="ChEBI" id="CHEBI:33190"/>
        <dbReference type="ChEBI" id="CHEBI:58354"/>
        <dbReference type="ChEBI" id="CHEBI:143915"/>
        <dbReference type="ChEBI" id="CHEBI:157692"/>
    </reaction>
    <physiologicalReaction direction="left-to-right" evidence="11">
        <dbReference type="Rhea" id="RHEA:65757"/>
    </physiologicalReaction>
</comment>
<dbReference type="KEGG" id="emp:EZMO1_1213"/>
<dbReference type="PANTHER" id="PTHR31528:SF1">
    <property type="entry name" value="4-AMINO-5-HYDROXYMETHYL-2-METHYLPYRIMIDINE PHOSPHATE SYNTHASE THI11-RELATED"/>
    <property type="match status" value="1"/>
</dbReference>
<dbReference type="PANTHER" id="PTHR31528">
    <property type="entry name" value="4-AMINO-5-HYDROXYMETHYL-2-METHYLPYRIMIDINE PHOSPHATE SYNTHASE THI11-RELATED"/>
    <property type="match status" value="1"/>
</dbReference>
<keyword evidence="6" id="KW-0479">Metal-binding</keyword>
<gene>
    <name evidence="13" type="primary">thi5</name>
    <name evidence="13" type="ORF">EZMO1_1213</name>
</gene>
<evidence type="ECO:0000256" key="8">
    <source>
        <dbReference type="ARBA" id="ARBA00022977"/>
    </source>
</evidence>
<dbReference type="AlphaFoldDB" id="A0A142B9I0"/>
<dbReference type="GO" id="GO:0009228">
    <property type="term" value="P:thiamine biosynthetic process"/>
    <property type="evidence" value="ECO:0007669"/>
    <property type="project" value="UniProtKB-KW"/>
</dbReference>
<comment type="similarity">
    <text evidence="3">Belongs to the NMT1/THI5 family.</text>
</comment>
<keyword evidence="8" id="KW-0784">Thiamine biosynthesis</keyword>
<evidence type="ECO:0000256" key="7">
    <source>
        <dbReference type="ARBA" id="ARBA00022898"/>
    </source>
</evidence>
<dbReference type="InterPro" id="IPR015168">
    <property type="entry name" value="SsuA/THI5"/>
</dbReference>
<sequence>MRCYSVWIFLGDSRMSDIVISTTDNSRLSLLLNWYANPYHTPIFMAHYLGFYEDEGLSPAIMETTDPSDVTDLIGQNKVDIALKAMIHTYAARAKGYKVVSTGTLFHEPPTGLIFLKSSGIKGFEDIRGKRIGYIGRFGKIIIDDLARRAGIELDAYETVRVGMNMTDAILQNQVDAGMGIGCFQQVELEQASGQETGILRVDELAGLGCCCFCSILFLVNEEYLAHNEDKVRRFMKATQRGVQWTLENPEKAYDLLCQNIPRLRTETFRKIYISCLPYFSRDLVNVERDWDKVGTYAQELGITDESMDAMSCYSNEYLPERPYADFQPLDGHYLSESRAAS</sequence>
<comment type="function">
    <text evidence="1">Responsible for the formation of the pyrimidine heterocycle in the thiamine biosynthesis pathway. Catalyzes the formation of hydroxymethylpyrimidine phosphate (HMP-P) from histidine and pyridoxal phosphate (PLP). The protein uses PLP and the active site histidine to form HMP-P, generating an inactive enzyme. The enzyme can only undergo a single turnover, which suggests it is a suicide enzyme.</text>
</comment>
<dbReference type="EMBL" id="CP013251">
    <property type="protein sequence ID" value="AMO55406.1"/>
    <property type="molecule type" value="Genomic_DNA"/>
</dbReference>
<evidence type="ECO:0000313" key="14">
    <source>
        <dbReference type="Proteomes" id="UP000071065"/>
    </source>
</evidence>
<comment type="subunit">
    <text evidence="4">Homodimer.</text>
</comment>
<dbReference type="GO" id="GO:0016740">
    <property type="term" value="F:transferase activity"/>
    <property type="evidence" value="ECO:0007669"/>
    <property type="project" value="UniProtKB-KW"/>
</dbReference>
<proteinExistence type="inferred from homology"/>
<evidence type="ECO:0000256" key="10">
    <source>
        <dbReference type="ARBA" id="ARBA00033171"/>
    </source>
</evidence>
<evidence type="ECO:0000256" key="5">
    <source>
        <dbReference type="ARBA" id="ARBA00022679"/>
    </source>
</evidence>